<dbReference type="PANTHER" id="PTHR37844">
    <property type="entry name" value="SER/THR PROTEIN PHOSPHATASE SUPERFAMILY (AFU_ORTHOLOGUE AFUA_1G14840)"/>
    <property type="match status" value="1"/>
</dbReference>
<dbReference type="Proteomes" id="UP000051322">
    <property type="component" value="Unassembled WGS sequence"/>
</dbReference>
<dbReference type="AlphaFoldDB" id="A0AB73FG82"/>
<organism evidence="2 3">
    <name type="scientific">Acinetobacter baumannii</name>
    <dbReference type="NCBI Taxonomy" id="470"/>
    <lineage>
        <taxon>Bacteria</taxon>
        <taxon>Pseudomonadati</taxon>
        <taxon>Pseudomonadota</taxon>
        <taxon>Gammaproteobacteria</taxon>
        <taxon>Moraxellales</taxon>
        <taxon>Moraxellaceae</taxon>
        <taxon>Acinetobacter</taxon>
        <taxon>Acinetobacter calcoaceticus/baumannii complex</taxon>
    </lineage>
</organism>
<reference evidence="2 3" key="1">
    <citation type="submission" date="2015-10" db="EMBL/GenBank/DDBJ databases">
        <title>The utility of whole genome sequencing in characterizing Acinetobacter epidemiology and analyzing hospital outbreaks.</title>
        <authorList>
            <person name="Ozer E.A."/>
            <person name="Fitzpatrick M.A."/>
            <person name="Hauser A.R."/>
        </authorList>
    </citation>
    <scope>NUCLEOTIDE SEQUENCE [LARGE SCALE GENOMIC DNA]</scope>
    <source>
        <strain evidence="2 3">ABBL059</strain>
    </source>
</reference>
<dbReference type="EMBL" id="LLFE01000025">
    <property type="protein sequence ID" value="KQD21348.1"/>
    <property type="molecule type" value="Genomic_DNA"/>
</dbReference>
<dbReference type="Gene3D" id="3.60.21.10">
    <property type="match status" value="1"/>
</dbReference>
<dbReference type="GO" id="GO:0016787">
    <property type="term" value="F:hydrolase activity"/>
    <property type="evidence" value="ECO:0007669"/>
    <property type="project" value="InterPro"/>
</dbReference>
<evidence type="ECO:0000313" key="3">
    <source>
        <dbReference type="Proteomes" id="UP000051322"/>
    </source>
</evidence>
<comment type="caution">
    <text evidence="2">The sequence shown here is derived from an EMBL/GenBank/DDBJ whole genome shotgun (WGS) entry which is preliminary data.</text>
</comment>
<dbReference type="SUPFAM" id="SSF56300">
    <property type="entry name" value="Metallo-dependent phosphatases"/>
    <property type="match status" value="1"/>
</dbReference>
<accession>A0AB73FG82</accession>
<feature type="domain" description="Calcineurin-like phosphoesterase" evidence="1">
    <location>
        <begin position="17"/>
        <end position="214"/>
    </location>
</feature>
<evidence type="ECO:0000259" key="1">
    <source>
        <dbReference type="Pfam" id="PF00149"/>
    </source>
</evidence>
<proteinExistence type="predicted"/>
<dbReference type="InterPro" id="IPR029052">
    <property type="entry name" value="Metallo-depent_PP-like"/>
</dbReference>
<dbReference type="Pfam" id="PF00149">
    <property type="entry name" value="Metallophos"/>
    <property type="match status" value="1"/>
</dbReference>
<gene>
    <name evidence="2" type="ORF">APD06_06890</name>
</gene>
<name>A0AB73FG82_ACIBA</name>
<protein>
    <submittedName>
        <fullName evidence="2">Metallophosphoesterase</fullName>
    </submittedName>
</protein>
<dbReference type="InterPro" id="IPR004843">
    <property type="entry name" value="Calcineurin-like_PHP"/>
</dbReference>
<dbReference type="RefSeq" id="WP_057692621.1">
    <property type="nucleotide sequence ID" value="NZ_LLFE01000025.1"/>
</dbReference>
<sequence length="254" mass="28757">MKLQILSDTHNSKYSISEQADVIIHAGDFSNRLSGAIEFAEKCKSLNKKFIFVLGNHDYYSSNYSSVVNFLKENYPENALLDDNHIKIQDKIFVGGTLFTNFRSNSPLTSPNVLLQSQKDAEQSIYDFDQIMIGSDHRTITANDYIELFKKYHENIMKFKDQDNVIVITHFPPHLACLDPYWGAHPVASALNPYFINDLDIKGFKLWIAGHTHTSVDTVVDGCRLVINPLGYPPEQGKNGGRVKLEVRHKGNPP</sequence>
<dbReference type="PANTHER" id="PTHR37844:SF2">
    <property type="entry name" value="SER_THR PROTEIN PHOSPHATASE SUPERFAMILY (AFU_ORTHOLOGUE AFUA_1G14840)"/>
    <property type="match status" value="1"/>
</dbReference>
<evidence type="ECO:0000313" key="2">
    <source>
        <dbReference type="EMBL" id="KQD21348.1"/>
    </source>
</evidence>